<reference evidence="3" key="1">
    <citation type="journal article" date="2019" name="Int. J. Syst. Evol. Microbiol.">
        <title>The Global Catalogue of Microorganisms (GCM) 10K type strain sequencing project: providing services to taxonomists for standard genome sequencing and annotation.</title>
        <authorList>
            <consortium name="The Broad Institute Genomics Platform"/>
            <consortium name="The Broad Institute Genome Sequencing Center for Infectious Disease"/>
            <person name="Wu L."/>
            <person name="Ma J."/>
        </authorList>
    </citation>
    <scope>NUCLEOTIDE SEQUENCE [LARGE SCALE GENOMIC DNA]</scope>
    <source>
        <strain evidence="3">JCM 17326</strain>
    </source>
</reference>
<accession>A0ABP6XA00</accession>
<dbReference type="EMBL" id="BAABDQ010000010">
    <property type="protein sequence ID" value="GAA3563340.1"/>
    <property type="molecule type" value="Genomic_DNA"/>
</dbReference>
<evidence type="ECO:0000256" key="1">
    <source>
        <dbReference type="SAM" id="Phobius"/>
    </source>
</evidence>
<dbReference type="RefSeq" id="WP_345565269.1">
    <property type="nucleotide sequence ID" value="NZ_BAABDQ010000010.1"/>
</dbReference>
<proteinExistence type="predicted"/>
<sequence>MRRHRFGRIATVVAAAYLVAVLGLAVAALVIGDIASLWRFVAYLGGSIADGIQPRPWLIVLLALFAAVQVWACQQVLRGRLRGAPARHGREAGLLRAMAYPSPGDKTTTYR</sequence>
<name>A0ABP6XA00_9ACTN</name>
<evidence type="ECO:0000313" key="3">
    <source>
        <dbReference type="Proteomes" id="UP001500630"/>
    </source>
</evidence>
<evidence type="ECO:0000313" key="2">
    <source>
        <dbReference type="EMBL" id="GAA3563340.1"/>
    </source>
</evidence>
<protein>
    <submittedName>
        <fullName evidence="2">Uncharacterized protein</fullName>
    </submittedName>
</protein>
<keyword evidence="1" id="KW-1133">Transmembrane helix</keyword>
<gene>
    <name evidence="2" type="ORF">GCM10022419_050060</name>
</gene>
<feature type="transmembrane region" description="Helical" evidence="1">
    <location>
        <begin position="12"/>
        <end position="37"/>
    </location>
</feature>
<keyword evidence="1" id="KW-0472">Membrane</keyword>
<feature type="transmembrane region" description="Helical" evidence="1">
    <location>
        <begin position="57"/>
        <end position="77"/>
    </location>
</feature>
<organism evidence="2 3">
    <name type="scientific">Nonomuraea rosea</name>
    <dbReference type="NCBI Taxonomy" id="638574"/>
    <lineage>
        <taxon>Bacteria</taxon>
        <taxon>Bacillati</taxon>
        <taxon>Actinomycetota</taxon>
        <taxon>Actinomycetes</taxon>
        <taxon>Streptosporangiales</taxon>
        <taxon>Streptosporangiaceae</taxon>
        <taxon>Nonomuraea</taxon>
    </lineage>
</organism>
<comment type="caution">
    <text evidence="2">The sequence shown here is derived from an EMBL/GenBank/DDBJ whole genome shotgun (WGS) entry which is preliminary data.</text>
</comment>
<dbReference type="Proteomes" id="UP001500630">
    <property type="component" value="Unassembled WGS sequence"/>
</dbReference>
<keyword evidence="1" id="KW-0812">Transmembrane</keyword>
<keyword evidence="3" id="KW-1185">Reference proteome</keyword>